<organism evidence="2 3">
    <name type="scientific">Almyronema epifaneia S1</name>
    <dbReference type="NCBI Taxonomy" id="2991925"/>
    <lineage>
        <taxon>Bacteria</taxon>
        <taxon>Bacillati</taxon>
        <taxon>Cyanobacteriota</taxon>
        <taxon>Cyanophyceae</taxon>
        <taxon>Nodosilineales</taxon>
        <taxon>Nodosilineaceae</taxon>
        <taxon>Almyronema</taxon>
        <taxon>Almyronema epifaneia</taxon>
    </lineage>
</organism>
<proteinExistence type="predicted"/>
<gene>
    <name evidence="2" type="ORF">ACFVKH_08070</name>
</gene>
<evidence type="ECO:0000313" key="3">
    <source>
        <dbReference type="Proteomes" id="UP001600165"/>
    </source>
</evidence>
<keyword evidence="1" id="KW-1133">Transmembrane helix</keyword>
<dbReference type="EMBL" id="JBHZOL010000057">
    <property type="protein sequence ID" value="MFE4106228.1"/>
    <property type="molecule type" value="Genomic_DNA"/>
</dbReference>
<evidence type="ECO:0000256" key="1">
    <source>
        <dbReference type="SAM" id="Phobius"/>
    </source>
</evidence>
<feature type="transmembrane region" description="Helical" evidence="1">
    <location>
        <begin position="94"/>
        <end position="115"/>
    </location>
</feature>
<keyword evidence="1" id="KW-0812">Transmembrane</keyword>
<comment type="caution">
    <text evidence="2">The sequence shown here is derived from an EMBL/GenBank/DDBJ whole genome shotgun (WGS) entry which is preliminary data.</text>
</comment>
<name>A0ABW6IDI2_9CYAN</name>
<dbReference type="RefSeq" id="WP_377963781.1">
    <property type="nucleotide sequence ID" value="NZ_JBHZOL010000057.1"/>
</dbReference>
<keyword evidence="3" id="KW-1185">Reference proteome</keyword>
<feature type="transmembrane region" description="Helical" evidence="1">
    <location>
        <begin position="33"/>
        <end position="53"/>
    </location>
</feature>
<reference evidence="2 3" key="1">
    <citation type="submission" date="2024-10" db="EMBL/GenBank/DDBJ databases">
        <authorList>
            <person name="Ratan Roy A."/>
            <person name="Morales Sandoval P.H."/>
            <person name="De Los Santos Villalobos S."/>
            <person name="Chakraborty S."/>
            <person name="Mukherjee J."/>
        </authorList>
    </citation>
    <scope>NUCLEOTIDE SEQUENCE [LARGE SCALE GENOMIC DNA]</scope>
    <source>
        <strain evidence="2 3">S1</strain>
    </source>
</reference>
<accession>A0ABW6IDI2</accession>
<keyword evidence="1" id="KW-0472">Membrane</keyword>
<sequence length="127" mass="14002">MRYLATTILAAGMFVTLGFMLQASEPGQWGTWAFLLPFLAWAIAPYLAVIAAIRRFRASFNSLLTLLVAASLLTLSSTALLYDAFVSRPDAQSGLVFLVLPVYQWIGLSLFLIVARRWQRQASSTLG</sequence>
<feature type="transmembrane region" description="Helical" evidence="1">
    <location>
        <begin position="60"/>
        <end position="82"/>
    </location>
</feature>
<dbReference type="Proteomes" id="UP001600165">
    <property type="component" value="Unassembled WGS sequence"/>
</dbReference>
<evidence type="ECO:0000313" key="2">
    <source>
        <dbReference type="EMBL" id="MFE4106228.1"/>
    </source>
</evidence>
<protein>
    <submittedName>
        <fullName evidence="2">Uncharacterized protein</fullName>
    </submittedName>
</protein>